<dbReference type="Pfam" id="PF01535">
    <property type="entry name" value="PPR"/>
    <property type="match status" value="4"/>
</dbReference>
<feature type="repeat" description="PPR" evidence="2">
    <location>
        <begin position="430"/>
        <end position="460"/>
    </location>
</feature>
<dbReference type="OrthoDB" id="185373at2759"/>
<dbReference type="PANTHER" id="PTHR47926:SF358">
    <property type="entry name" value="PENTATRICOPEPTIDE REPEAT-CONTAINING PROTEIN-RELATED"/>
    <property type="match status" value="1"/>
</dbReference>
<dbReference type="Pfam" id="PF14432">
    <property type="entry name" value="DYW_deaminase"/>
    <property type="match status" value="1"/>
</dbReference>
<feature type="repeat" description="PPR" evidence="2">
    <location>
        <begin position="298"/>
        <end position="328"/>
    </location>
</feature>
<evidence type="ECO:0000313" key="5">
    <source>
        <dbReference type="EMBL" id="RWR88855.1"/>
    </source>
</evidence>
<proteinExistence type="predicted"/>
<dbReference type="Pfam" id="PF13041">
    <property type="entry name" value="PPR_2"/>
    <property type="match status" value="4"/>
</dbReference>
<dbReference type="GO" id="GO:0009451">
    <property type="term" value="P:RNA modification"/>
    <property type="evidence" value="ECO:0007669"/>
    <property type="project" value="InterPro"/>
</dbReference>
<dbReference type="STRING" id="337451.A0A443PDL2"/>
<feature type="repeat" description="PPR" evidence="2">
    <location>
        <begin position="562"/>
        <end position="596"/>
    </location>
</feature>
<dbReference type="GO" id="GO:0003723">
    <property type="term" value="F:RNA binding"/>
    <property type="evidence" value="ECO:0007669"/>
    <property type="project" value="InterPro"/>
</dbReference>
<dbReference type="FunFam" id="1.25.40.10:FF:000348">
    <property type="entry name" value="Pentatricopeptide repeat-containing protein chloroplastic"/>
    <property type="match status" value="2"/>
</dbReference>
<dbReference type="Pfam" id="PF12854">
    <property type="entry name" value="PPR_1"/>
    <property type="match status" value="1"/>
</dbReference>
<dbReference type="NCBIfam" id="TIGR00756">
    <property type="entry name" value="PPR"/>
    <property type="match status" value="5"/>
</dbReference>
<reference evidence="5 6" key="1">
    <citation type="journal article" date="2019" name="Nat. Plants">
        <title>Stout camphor tree genome fills gaps in understanding of flowering plant genome evolution.</title>
        <authorList>
            <person name="Chaw S.M."/>
            <person name="Liu Y.C."/>
            <person name="Wu Y.W."/>
            <person name="Wang H.Y."/>
            <person name="Lin C.I."/>
            <person name="Wu C.S."/>
            <person name="Ke H.M."/>
            <person name="Chang L.Y."/>
            <person name="Hsu C.Y."/>
            <person name="Yang H.T."/>
            <person name="Sudianto E."/>
            <person name="Hsu M.H."/>
            <person name="Wu K.P."/>
            <person name="Wang L.N."/>
            <person name="Leebens-Mack J.H."/>
            <person name="Tsai I.J."/>
        </authorList>
    </citation>
    <scope>NUCLEOTIDE SEQUENCE [LARGE SCALE GENOMIC DNA]</scope>
    <source>
        <strain evidence="6">cv. Chaw 1501</strain>
        <tissue evidence="5">Young leaves</tissue>
    </source>
</reference>
<dbReference type="InterPro" id="IPR046848">
    <property type="entry name" value="E_motif"/>
</dbReference>
<dbReference type="Pfam" id="PF20430">
    <property type="entry name" value="Eplus_motif"/>
    <property type="match status" value="1"/>
</dbReference>
<feature type="repeat" description="PPR" evidence="2">
    <location>
        <begin position="531"/>
        <end position="561"/>
    </location>
</feature>
<dbReference type="SUPFAM" id="SSF48452">
    <property type="entry name" value="TPR-like"/>
    <property type="match status" value="1"/>
</dbReference>
<evidence type="ECO:0000256" key="3">
    <source>
        <dbReference type="SAM" id="MobiDB-lite"/>
    </source>
</evidence>
<dbReference type="Pfam" id="PF20431">
    <property type="entry name" value="E_motif"/>
    <property type="match status" value="2"/>
</dbReference>
<feature type="repeat" description="PPR" evidence="2">
    <location>
        <begin position="329"/>
        <end position="363"/>
    </location>
</feature>
<organism evidence="5 6">
    <name type="scientific">Cinnamomum micranthum f. kanehirae</name>
    <dbReference type="NCBI Taxonomy" id="337451"/>
    <lineage>
        <taxon>Eukaryota</taxon>
        <taxon>Viridiplantae</taxon>
        <taxon>Streptophyta</taxon>
        <taxon>Embryophyta</taxon>
        <taxon>Tracheophyta</taxon>
        <taxon>Spermatophyta</taxon>
        <taxon>Magnoliopsida</taxon>
        <taxon>Magnoliidae</taxon>
        <taxon>Laurales</taxon>
        <taxon>Lauraceae</taxon>
        <taxon>Cinnamomum</taxon>
    </lineage>
</organism>
<feature type="repeat" description="PPR" evidence="2">
    <location>
        <begin position="461"/>
        <end position="495"/>
    </location>
</feature>
<feature type="region of interest" description="Disordered" evidence="3">
    <location>
        <begin position="1037"/>
        <end position="1057"/>
    </location>
</feature>
<comment type="caution">
    <text evidence="5">The sequence shown here is derived from an EMBL/GenBank/DDBJ whole genome shotgun (WGS) entry which is preliminary data.</text>
</comment>
<evidence type="ECO:0000256" key="2">
    <source>
        <dbReference type="PROSITE-ProRule" id="PRU00708"/>
    </source>
</evidence>
<feature type="domain" description="DYW" evidence="4">
    <location>
        <begin position="777"/>
        <end position="849"/>
    </location>
</feature>
<accession>A0A443PDL2</accession>
<dbReference type="FunFam" id="1.25.40.10:FF:000288">
    <property type="entry name" value="Pentatricopeptide repeat-containing protein At4g02750"/>
    <property type="match status" value="1"/>
</dbReference>
<dbReference type="InterPro" id="IPR011990">
    <property type="entry name" value="TPR-like_helical_dom_sf"/>
</dbReference>
<evidence type="ECO:0000313" key="6">
    <source>
        <dbReference type="Proteomes" id="UP000283530"/>
    </source>
</evidence>
<dbReference type="AlphaFoldDB" id="A0A443PDL2"/>
<dbReference type="PROSITE" id="PS51375">
    <property type="entry name" value="PPR"/>
    <property type="match status" value="7"/>
</dbReference>
<dbReference type="InterPro" id="IPR032867">
    <property type="entry name" value="DYW_dom"/>
</dbReference>
<name>A0A443PDL2_9MAGN</name>
<dbReference type="InterPro" id="IPR046849">
    <property type="entry name" value="E2_motif"/>
</dbReference>
<evidence type="ECO:0000256" key="1">
    <source>
        <dbReference type="ARBA" id="ARBA00022737"/>
    </source>
</evidence>
<dbReference type="InterPro" id="IPR046960">
    <property type="entry name" value="PPR_At4g14850-like_plant"/>
</dbReference>
<dbReference type="Proteomes" id="UP000283530">
    <property type="component" value="Unassembled WGS sequence"/>
</dbReference>
<feature type="repeat" description="PPR" evidence="2">
    <location>
        <begin position="197"/>
        <end position="231"/>
    </location>
</feature>
<feature type="compositionally biased region" description="Basic and acidic residues" evidence="3">
    <location>
        <begin position="1039"/>
        <end position="1049"/>
    </location>
</feature>
<dbReference type="FunFam" id="1.25.40.10:FF:000184">
    <property type="entry name" value="Pentatricopeptide repeat-containing protein, chloroplastic"/>
    <property type="match status" value="1"/>
</dbReference>
<evidence type="ECO:0000259" key="4">
    <source>
        <dbReference type="Pfam" id="PF14432"/>
    </source>
</evidence>
<dbReference type="InterPro" id="IPR002885">
    <property type="entry name" value="PPR_rpt"/>
</dbReference>
<keyword evidence="1" id="KW-0677">Repeat</keyword>
<dbReference type="GO" id="GO:0008270">
    <property type="term" value="F:zinc ion binding"/>
    <property type="evidence" value="ECO:0007669"/>
    <property type="project" value="InterPro"/>
</dbReference>
<sequence length="1057" mass="118961">MERVFCGRKVNGCGGVVVRAGFWRTKLVAARDSAEGFCVGEGIARTCQTRQLWNLLQLVLAPASSKVGWGHEAVERNERHEVKFKQFPLLFFENGPFPTIPESRNASYFRCFPRNNTSLKSKGKPNNRMLSFSTPTFLQSLTSASLKQCTQIHAQMIITGTISHPRVVASLFKSLADLDDGDLPYAVAIFHQIPKPSTFLWNTIIKACFRNHASEESISFYLQMRRKDVLPDNYTFQFLFKACSQCTLTRGGEAIHGNLTKLFDKSDVFVGNALIHMYSEFGWADVARQVFEEMGLKNVVSWTATVGGYVKIGAMGEARRLFDEMPERNVVSWTSMIAGFVQNGMAEEAVGYFRRMLAEKIRPDVVALVSVLSACAQLRDLDLGKWVHQFVDRERICMSRNFSVALIDMYAKCGDLDAAREVFDYTDRKSLASWNAIIDGYCKSGDLCEARFLFDQMVERDLITFNSMITGYVHRSRHKEALLLFSELRASGLNPDKFTFVGLLTACSNLGALNQGKLLHAYIEESSIELDVFLETALLDMYAKCGKIDQATLVFNRMPKRDVLAWTAMISGLAVHGSGRSALSHFSMMQKQGVRPNAVAYIGVLNACSHSGLVEEGRLHFNEMISKYNIEPEVEHYGCMIDLLGRAGYLKEAEELIETMPIEPNAVIWGSLLGACRVYNDVNLAEKAAKHLLNLEPDKDAVYVLLYNVYVSSGRWANAAEIRQMMEDRGIKKIAGCSSIVVDGHVHEFIAGDRSHPQFKEIQAIIVEMVKRLKLLGYVAGTSQISLDIDEEEKEDALFSHSEKMAIAFGIMKLGANLPIHVLKNLRMCKDCHSAIKLIARIWNREIIMLIAGIRPDDVTLVGVLNACAHAGLLDERRWYFDAMEKMYKITPKIEHFGCMIDLLGRMGRLREANDLIMEMPMRPNVVIWGALLSACRVHNDAELGEVAAERILELDPYDLWVRVMLSNMYAEAGKWDGVMRLRKEMKDMGMGKSPGCSLIEVNGMVHEFLVGDDSHPQHIEIRFMLENIETQLKGMRKRKEDGHSEKMDVAFGSMKL</sequence>
<dbReference type="Gene3D" id="1.25.40.10">
    <property type="entry name" value="Tetratricopeptide repeat domain"/>
    <property type="match status" value="6"/>
</dbReference>
<keyword evidence="6" id="KW-1185">Reference proteome</keyword>
<gene>
    <name evidence="5" type="ORF">CKAN_01789700</name>
</gene>
<dbReference type="EMBL" id="QPKB01000007">
    <property type="protein sequence ID" value="RWR88855.1"/>
    <property type="molecule type" value="Genomic_DNA"/>
</dbReference>
<protein>
    <submittedName>
        <fullName evidence="5">Pentatricopeptide repeat-containing protein, chloroplastic-like protein</fullName>
    </submittedName>
</protein>
<dbReference type="PANTHER" id="PTHR47926">
    <property type="entry name" value="PENTATRICOPEPTIDE REPEAT-CONTAINING PROTEIN"/>
    <property type="match status" value="1"/>
</dbReference>